<dbReference type="PRINTS" id="PR00455">
    <property type="entry name" value="HTHTETR"/>
</dbReference>
<dbReference type="PANTHER" id="PTHR30055:SF234">
    <property type="entry name" value="HTH-TYPE TRANSCRIPTIONAL REGULATOR BETI"/>
    <property type="match status" value="1"/>
</dbReference>
<evidence type="ECO:0000313" key="6">
    <source>
        <dbReference type="EMBL" id="CAB4367629.1"/>
    </source>
</evidence>
<dbReference type="GO" id="GO:0003700">
    <property type="term" value="F:DNA-binding transcription factor activity"/>
    <property type="evidence" value="ECO:0007669"/>
    <property type="project" value="TreeGrafter"/>
</dbReference>
<dbReference type="Gene3D" id="1.10.357.10">
    <property type="entry name" value="Tetracycline Repressor, domain 2"/>
    <property type="match status" value="1"/>
</dbReference>
<evidence type="ECO:0000256" key="1">
    <source>
        <dbReference type="ARBA" id="ARBA00023015"/>
    </source>
</evidence>
<keyword evidence="1" id="KW-0805">Transcription regulation</keyword>
<dbReference type="GO" id="GO:0000976">
    <property type="term" value="F:transcription cis-regulatory region binding"/>
    <property type="evidence" value="ECO:0007669"/>
    <property type="project" value="TreeGrafter"/>
</dbReference>
<dbReference type="InterPro" id="IPR050109">
    <property type="entry name" value="HTH-type_TetR-like_transc_reg"/>
</dbReference>
<keyword evidence="3" id="KW-0804">Transcription</keyword>
<feature type="region of interest" description="Disordered" evidence="4">
    <location>
        <begin position="1"/>
        <end position="25"/>
    </location>
</feature>
<keyword evidence="2" id="KW-0238">DNA-binding</keyword>
<dbReference type="EMBL" id="CAFBQH010000033">
    <property type="protein sequence ID" value="CAB5048632.1"/>
    <property type="molecule type" value="Genomic_DNA"/>
</dbReference>
<dbReference type="AlphaFoldDB" id="A0A6J6MMQ5"/>
<accession>A0A6J6MMQ5</accession>
<dbReference type="SUPFAM" id="SSF46689">
    <property type="entry name" value="Homeodomain-like"/>
    <property type="match status" value="1"/>
</dbReference>
<dbReference type="PROSITE" id="PS50977">
    <property type="entry name" value="HTH_TETR_2"/>
    <property type="match status" value="1"/>
</dbReference>
<sequence length="214" mass="23214">MAELSKMTSLEGSRKRGRPADTDSTDTRDRIIVCARERFAAEGFEGTTNREIADTANVSSAALYHYFPSKADIYIAVCDSITDIFVDVFARVMTSESTLEGRLICLFGEVRDLGASAPSTVGFITGISAVVRKHPEVSKGTDVFGKEFARNIVHLISTAQETEHILRDTTVQSFADLVSSVLGGLGRLSARGDQSRHVAVADSFLRLIHTAAQK</sequence>
<evidence type="ECO:0000256" key="3">
    <source>
        <dbReference type="ARBA" id="ARBA00023163"/>
    </source>
</evidence>
<gene>
    <name evidence="7" type="ORF">UFOPK2334_00692</name>
    <name evidence="8" type="ORF">UFOPK2870_00845</name>
    <name evidence="6" type="ORF">UFOPK4179_00414</name>
    <name evidence="9" type="ORF">UFOPK4293_00692</name>
</gene>
<dbReference type="EMBL" id="CAEZZL010000062">
    <property type="protein sequence ID" value="CAB4763753.1"/>
    <property type="molecule type" value="Genomic_DNA"/>
</dbReference>
<reference evidence="7" key="1">
    <citation type="submission" date="2020-05" db="EMBL/GenBank/DDBJ databases">
        <authorList>
            <person name="Chiriac C."/>
            <person name="Salcher M."/>
            <person name="Ghai R."/>
            <person name="Kavagutti S V."/>
        </authorList>
    </citation>
    <scope>NUCLEOTIDE SEQUENCE</scope>
</reference>
<dbReference type="InterPro" id="IPR001647">
    <property type="entry name" value="HTH_TetR"/>
</dbReference>
<organism evidence="7">
    <name type="scientific">freshwater metagenome</name>
    <dbReference type="NCBI Taxonomy" id="449393"/>
    <lineage>
        <taxon>unclassified sequences</taxon>
        <taxon>metagenomes</taxon>
        <taxon>ecological metagenomes</taxon>
    </lineage>
</organism>
<dbReference type="Pfam" id="PF00440">
    <property type="entry name" value="TetR_N"/>
    <property type="match status" value="1"/>
</dbReference>
<feature type="domain" description="HTH tetR-type" evidence="5">
    <location>
        <begin position="25"/>
        <end position="85"/>
    </location>
</feature>
<evidence type="ECO:0000256" key="2">
    <source>
        <dbReference type="ARBA" id="ARBA00023125"/>
    </source>
</evidence>
<evidence type="ECO:0000256" key="4">
    <source>
        <dbReference type="SAM" id="MobiDB-lite"/>
    </source>
</evidence>
<evidence type="ECO:0000313" key="8">
    <source>
        <dbReference type="EMBL" id="CAB4763753.1"/>
    </source>
</evidence>
<protein>
    <submittedName>
        <fullName evidence="7">Unannotated protein</fullName>
    </submittedName>
</protein>
<evidence type="ECO:0000313" key="9">
    <source>
        <dbReference type="EMBL" id="CAB5048632.1"/>
    </source>
</evidence>
<name>A0A6J6MMQ5_9ZZZZ</name>
<dbReference type="EMBL" id="CAEZXA010000047">
    <property type="protein sequence ID" value="CAB4673885.1"/>
    <property type="molecule type" value="Genomic_DNA"/>
</dbReference>
<proteinExistence type="predicted"/>
<evidence type="ECO:0000313" key="7">
    <source>
        <dbReference type="EMBL" id="CAB4673885.1"/>
    </source>
</evidence>
<feature type="compositionally biased region" description="Basic and acidic residues" evidence="4">
    <location>
        <begin position="12"/>
        <end position="25"/>
    </location>
</feature>
<dbReference type="InterPro" id="IPR009057">
    <property type="entry name" value="Homeodomain-like_sf"/>
</dbReference>
<feature type="compositionally biased region" description="Polar residues" evidence="4">
    <location>
        <begin position="1"/>
        <end position="11"/>
    </location>
</feature>
<dbReference type="EMBL" id="CAETWZ010000024">
    <property type="protein sequence ID" value="CAB4367629.1"/>
    <property type="molecule type" value="Genomic_DNA"/>
</dbReference>
<dbReference type="PANTHER" id="PTHR30055">
    <property type="entry name" value="HTH-TYPE TRANSCRIPTIONAL REGULATOR RUTR"/>
    <property type="match status" value="1"/>
</dbReference>
<evidence type="ECO:0000259" key="5">
    <source>
        <dbReference type="PROSITE" id="PS50977"/>
    </source>
</evidence>